<sequence length="64" mass="7474">GSPANSTHSAPSPNNMSEHHRQELLLSLLTSGRMFRCPFCDIYFTEYAMFRLHQKYHQCDMSRP</sequence>
<feature type="non-terminal residue" evidence="3">
    <location>
        <position position="1"/>
    </location>
</feature>
<evidence type="ECO:0000259" key="2">
    <source>
        <dbReference type="PROSITE" id="PS50157"/>
    </source>
</evidence>
<dbReference type="EMBL" id="CAXITT010000265">
    <property type="protein sequence ID" value="CAL1537509.1"/>
    <property type="molecule type" value="Genomic_DNA"/>
</dbReference>
<feature type="domain" description="C2H2-type" evidence="2">
    <location>
        <begin position="35"/>
        <end position="62"/>
    </location>
</feature>
<gene>
    <name evidence="3" type="ORF">GSLYS_00011422001</name>
</gene>
<dbReference type="AlphaFoldDB" id="A0AAV2HV11"/>
<keyword evidence="1" id="KW-0862">Zinc</keyword>
<keyword evidence="1" id="KW-0479">Metal-binding</keyword>
<dbReference type="Proteomes" id="UP001497497">
    <property type="component" value="Unassembled WGS sequence"/>
</dbReference>
<evidence type="ECO:0000256" key="1">
    <source>
        <dbReference type="PROSITE-ProRule" id="PRU00042"/>
    </source>
</evidence>
<dbReference type="PROSITE" id="PS00028">
    <property type="entry name" value="ZINC_FINGER_C2H2_1"/>
    <property type="match status" value="1"/>
</dbReference>
<dbReference type="GO" id="GO:0008270">
    <property type="term" value="F:zinc ion binding"/>
    <property type="evidence" value="ECO:0007669"/>
    <property type="project" value="UniProtKB-KW"/>
</dbReference>
<feature type="non-terminal residue" evidence="3">
    <location>
        <position position="64"/>
    </location>
</feature>
<organism evidence="3 4">
    <name type="scientific">Lymnaea stagnalis</name>
    <name type="common">Great pond snail</name>
    <name type="synonym">Helix stagnalis</name>
    <dbReference type="NCBI Taxonomy" id="6523"/>
    <lineage>
        <taxon>Eukaryota</taxon>
        <taxon>Metazoa</taxon>
        <taxon>Spiralia</taxon>
        <taxon>Lophotrochozoa</taxon>
        <taxon>Mollusca</taxon>
        <taxon>Gastropoda</taxon>
        <taxon>Heterobranchia</taxon>
        <taxon>Euthyneura</taxon>
        <taxon>Panpulmonata</taxon>
        <taxon>Hygrophila</taxon>
        <taxon>Lymnaeoidea</taxon>
        <taxon>Lymnaeidae</taxon>
        <taxon>Lymnaea</taxon>
    </lineage>
</organism>
<protein>
    <recommendedName>
        <fullName evidence="2">C2H2-type domain-containing protein</fullName>
    </recommendedName>
</protein>
<proteinExistence type="predicted"/>
<dbReference type="PROSITE" id="PS50157">
    <property type="entry name" value="ZINC_FINGER_C2H2_2"/>
    <property type="match status" value="1"/>
</dbReference>
<evidence type="ECO:0000313" key="3">
    <source>
        <dbReference type="EMBL" id="CAL1537509.1"/>
    </source>
</evidence>
<keyword evidence="1" id="KW-0863">Zinc-finger</keyword>
<accession>A0AAV2HV11</accession>
<dbReference type="InterPro" id="IPR013087">
    <property type="entry name" value="Znf_C2H2_type"/>
</dbReference>
<name>A0AAV2HV11_LYMST</name>
<reference evidence="3 4" key="1">
    <citation type="submission" date="2024-04" db="EMBL/GenBank/DDBJ databases">
        <authorList>
            <consortium name="Genoscope - CEA"/>
            <person name="William W."/>
        </authorList>
    </citation>
    <scope>NUCLEOTIDE SEQUENCE [LARGE SCALE GENOMIC DNA]</scope>
</reference>
<evidence type="ECO:0000313" key="4">
    <source>
        <dbReference type="Proteomes" id="UP001497497"/>
    </source>
</evidence>
<keyword evidence="4" id="KW-1185">Reference proteome</keyword>
<comment type="caution">
    <text evidence="3">The sequence shown here is derived from an EMBL/GenBank/DDBJ whole genome shotgun (WGS) entry which is preliminary data.</text>
</comment>